<dbReference type="InterPro" id="IPR027417">
    <property type="entry name" value="P-loop_NTPase"/>
</dbReference>
<evidence type="ECO:0000313" key="5">
    <source>
        <dbReference type="EMBL" id="MCQ4839416.1"/>
    </source>
</evidence>
<comment type="caution">
    <text evidence="5">The sequence shown here is derived from an EMBL/GenBank/DDBJ whole genome shotgun (WGS) entry which is preliminary data.</text>
</comment>
<dbReference type="PANTHER" id="PTHR35372:SF2">
    <property type="entry name" value="SF3 HELICASE DOMAIN-CONTAINING PROTEIN"/>
    <property type="match status" value="1"/>
</dbReference>
<dbReference type="InterPro" id="IPR014820">
    <property type="entry name" value="PriCT_1"/>
</dbReference>
<name>A0ABT1RXP0_9FIRM</name>
<dbReference type="Pfam" id="PF08706">
    <property type="entry name" value="D5_N"/>
    <property type="match status" value="1"/>
</dbReference>
<dbReference type="RefSeq" id="WP_256191674.1">
    <property type="nucleotide sequence ID" value="NZ_JANFZG010000011.1"/>
</dbReference>
<dbReference type="SUPFAM" id="SSF52540">
    <property type="entry name" value="P-loop containing nucleoside triphosphate hydrolases"/>
    <property type="match status" value="1"/>
</dbReference>
<keyword evidence="1" id="KW-0547">Nucleotide-binding</keyword>
<evidence type="ECO:0000313" key="6">
    <source>
        <dbReference type="Proteomes" id="UP001524473"/>
    </source>
</evidence>
<sequence length="758" mass="84987">MFTLYSADFINAPSNCSYPHKTEVRDAADLAAAVSRDYVCAEYMNHYRNGENFLGSDCLPVDCDNDHSENPADWVTPADVQAAFPGITFAVHYSRFHMREKNGKSARPKFHVLFPIECMTDPAAYSEMKKLVNTIFPYFDTKALDAARFFFGTAEPKVEIFPGEMTLSEYLSTDDFDADMPGGSHGGTQVIAEGSRNATMSRFAGRVIKKYGDCEEAFNCFMEEADKCTPPLEQQELMTIWHSAQKFYAKVQQQDGYVPPELYNDDTSYKPDDFSDVGQAEVLAKHFSGELRYSPATHYIRYNGRYWQETEPGAQAVAHELTRRQLKEASSDMLAALATLKACGAQEIMENNSKAKAEGMMNEEQMEAYKAFLAAKAYQSYVIQRRASKNITATLKESRPMLEITPQDLDANPYLLCTPDATYDLRLGMAGAREHSPEDFITKTTTVSPGNRGKQIWLDCLDTIFCGDRELIDYVQLICGLAAIGKVEVEALIIAYGCGRNGKSTFWNSVSRVLGLYSGNISADTLTFGCRRNVKPEMAEVKGKRLLIAAEMQEGARLNDSTVKQLCSTDDIFAEKKYKDPFSFSPSHSLVLYTNHLPKVSASDDGTWRRLIVIPFNAKIEGKSDIKNYGDYLYQNAGESILAWVIEGAKKVIDLGYKFPVPATVQKAIDDYRSQNDWFGNFLDEKCEVGSAYRESSSALYQAYRNHCMDTNEYVRSTADFYTAMDGAGFRRISAKGKRYFAGLRLKPDTDADEDFLS</sequence>
<evidence type="ECO:0000256" key="2">
    <source>
        <dbReference type="ARBA" id="ARBA00022801"/>
    </source>
</evidence>
<dbReference type="InterPro" id="IPR045455">
    <property type="entry name" value="NrS-1_pol-like_helicase"/>
</dbReference>
<reference evidence="5 6" key="1">
    <citation type="submission" date="2022-06" db="EMBL/GenBank/DDBJ databases">
        <title>Isolation of gut microbiota from human fecal samples.</title>
        <authorList>
            <person name="Pamer E.G."/>
            <person name="Barat B."/>
            <person name="Waligurski E."/>
            <person name="Medina S."/>
            <person name="Paddock L."/>
            <person name="Mostad J."/>
        </authorList>
    </citation>
    <scope>NUCLEOTIDE SEQUENCE [LARGE SCALE GENOMIC DNA]</scope>
    <source>
        <strain evidence="5 6">DFI.9.73</strain>
    </source>
</reference>
<feature type="domain" description="SF3 helicase" evidence="4">
    <location>
        <begin position="470"/>
        <end position="629"/>
    </location>
</feature>
<evidence type="ECO:0000256" key="3">
    <source>
        <dbReference type="ARBA" id="ARBA00022840"/>
    </source>
</evidence>
<dbReference type="InterPro" id="IPR006500">
    <property type="entry name" value="Helicase_put_C_phage/plasmid"/>
</dbReference>
<keyword evidence="6" id="KW-1185">Reference proteome</keyword>
<dbReference type="SMART" id="SM00942">
    <property type="entry name" value="PriCT_1"/>
    <property type="match status" value="1"/>
</dbReference>
<protein>
    <submittedName>
        <fullName evidence="5">Phage/plasmid primase, P4 family</fullName>
    </submittedName>
</protein>
<dbReference type="InterPro" id="IPR051620">
    <property type="entry name" value="ORF904-like_C"/>
</dbReference>
<dbReference type="Pfam" id="PF19263">
    <property type="entry name" value="DUF5906"/>
    <property type="match status" value="1"/>
</dbReference>
<gene>
    <name evidence="5" type="ORF">NE695_05735</name>
</gene>
<evidence type="ECO:0000256" key="1">
    <source>
        <dbReference type="ARBA" id="ARBA00022741"/>
    </source>
</evidence>
<dbReference type="Proteomes" id="UP001524473">
    <property type="component" value="Unassembled WGS sequence"/>
</dbReference>
<keyword evidence="2" id="KW-0378">Hydrolase</keyword>
<proteinExistence type="predicted"/>
<accession>A0ABT1RXP0</accession>
<evidence type="ECO:0000259" key="4">
    <source>
        <dbReference type="PROSITE" id="PS51206"/>
    </source>
</evidence>
<organism evidence="5 6">
    <name type="scientific">Neglectibacter timonensis</name>
    <dbReference type="NCBI Taxonomy" id="1776382"/>
    <lineage>
        <taxon>Bacteria</taxon>
        <taxon>Bacillati</taxon>
        <taxon>Bacillota</taxon>
        <taxon>Clostridia</taxon>
        <taxon>Eubacteriales</taxon>
        <taxon>Oscillospiraceae</taxon>
        <taxon>Neglectibacter</taxon>
    </lineage>
</organism>
<dbReference type="EMBL" id="JANFZH010000010">
    <property type="protein sequence ID" value="MCQ4839416.1"/>
    <property type="molecule type" value="Genomic_DNA"/>
</dbReference>
<dbReference type="PROSITE" id="PS51206">
    <property type="entry name" value="SF3_HELICASE_1"/>
    <property type="match status" value="1"/>
</dbReference>
<dbReference type="InterPro" id="IPR014818">
    <property type="entry name" value="Phage/plasmid_primase_P4_C"/>
</dbReference>
<dbReference type="NCBIfam" id="TIGR01613">
    <property type="entry name" value="primase_Cterm"/>
    <property type="match status" value="1"/>
</dbReference>
<dbReference type="Gene3D" id="3.40.50.300">
    <property type="entry name" value="P-loop containing nucleotide triphosphate hydrolases"/>
    <property type="match status" value="1"/>
</dbReference>
<dbReference type="PANTHER" id="PTHR35372">
    <property type="entry name" value="ATP BINDING PROTEIN-RELATED"/>
    <property type="match status" value="1"/>
</dbReference>
<keyword evidence="3" id="KW-0067">ATP-binding</keyword>
<dbReference type="SMART" id="SM00885">
    <property type="entry name" value="D5_N"/>
    <property type="match status" value="1"/>
</dbReference>
<dbReference type="InterPro" id="IPR014015">
    <property type="entry name" value="Helicase_SF3_DNA-vir"/>
</dbReference>